<accession>A0AAD9NFZ0</accession>
<reference evidence="2" key="1">
    <citation type="journal article" date="2023" name="Mol. Biol. Evol.">
        <title>Third-Generation Sequencing Reveals the Adaptive Role of the Epigenome in Three Deep-Sea Polychaetes.</title>
        <authorList>
            <person name="Perez M."/>
            <person name="Aroh O."/>
            <person name="Sun Y."/>
            <person name="Lan Y."/>
            <person name="Juniper S.K."/>
            <person name="Young C.R."/>
            <person name="Angers B."/>
            <person name="Qian P.Y."/>
        </authorList>
    </citation>
    <scope>NUCLEOTIDE SEQUENCE</scope>
    <source>
        <strain evidence="2">R07B-5</strain>
    </source>
</reference>
<keyword evidence="3" id="KW-1185">Reference proteome</keyword>
<gene>
    <name evidence="2" type="ORF">NP493_1216g00098</name>
</gene>
<feature type="signal peptide" evidence="1">
    <location>
        <begin position="1"/>
        <end position="16"/>
    </location>
</feature>
<comment type="caution">
    <text evidence="2">The sequence shown here is derived from an EMBL/GenBank/DDBJ whole genome shotgun (WGS) entry which is preliminary data.</text>
</comment>
<dbReference type="Proteomes" id="UP001209878">
    <property type="component" value="Unassembled WGS sequence"/>
</dbReference>
<organism evidence="2 3">
    <name type="scientific">Ridgeia piscesae</name>
    <name type="common">Tubeworm</name>
    <dbReference type="NCBI Taxonomy" id="27915"/>
    <lineage>
        <taxon>Eukaryota</taxon>
        <taxon>Metazoa</taxon>
        <taxon>Spiralia</taxon>
        <taxon>Lophotrochozoa</taxon>
        <taxon>Annelida</taxon>
        <taxon>Polychaeta</taxon>
        <taxon>Sedentaria</taxon>
        <taxon>Canalipalpata</taxon>
        <taxon>Sabellida</taxon>
        <taxon>Siboglinidae</taxon>
        <taxon>Ridgeia</taxon>
    </lineage>
</organism>
<evidence type="ECO:0008006" key="4">
    <source>
        <dbReference type="Google" id="ProtNLM"/>
    </source>
</evidence>
<proteinExistence type="predicted"/>
<dbReference type="EMBL" id="JAODUO010001214">
    <property type="protein sequence ID" value="KAK2168847.1"/>
    <property type="molecule type" value="Genomic_DNA"/>
</dbReference>
<evidence type="ECO:0000313" key="3">
    <source>
        <dbReference type="Proteomes" id="UP001209878"/>
    </source>
</evidence>
<name>A0AAD9NFZ0_RIDPI</name>
<evidence type="ECO:0000256" key="1">
    <source>
        <dbReference type="SAM" id="SignalP"/>
    </source>
</evidence>
<feature type="chain" id="PRO_5041954315" description="Secreted protein" evidence="1">
    <location>
        <begin position="17"/>
        <end position="107"/>
    </location>
</feature>
<evidence type="ECO:0000313" key="2">
    <source>
        <dbReference type="EMBL" id="KAK2168847.1"/>
    </source>
</evidence>
<sequence>MCMLISFLCLSQVCRHIDFRQSQKAHRIKHSHRPSSAHNSDVVGASCNLLRCPLGLVLPCPRSTWLCSHAELPVWALNASAVMCSHSLTTLTMLHYSELVYIINTTW</sequence>
<protein>
    <recommendedName>
        <fullName evidence="4">Secreted protein</fullName>
    </recommendedName>
</protein>
<keyword evidence="1" id="KW-0732">Signal</keyword>
<dbReference type="AlphaFoldDB" id="A0AAD9NFZ0"/>